<feature type="region of interest" description="Disordered" evidence="1">
    <location>
        <begin position="1"/>
        <end position="111"/>
    </location>
</feature>
<dbReference type="InterPro" id="IPR050625">
    <property type="entry name" value="ParA/MinD_ATPase"/>
</dbReference>
<dbReference type="Proteomes" id="UP000546252">
    <property type="component" value="Unassembled WGS sequence"/>
</dbReference>
<comment type="caution">
    <text evidence="2">The sequence shown here is derived from an EMBL/GenBank/DDBJ whole genome shotgun (WGS) entry which is preliminary data.</text>
</comment>
<reference evidence="4" key="1">
    <citation type="submission" date="2015-12" db="EMBL/GenBank/DDBJ databases">
        <authorList>
            <person name="Nair G.R."/>
            <person name="Kaur G."/>
            <person name="Mayilraj S."/>
        </authorList>
    </citation>
    <scope>NUCLEOTIDE SEQUENCE [LARGE SCALE GENOMIC DNA]</scope>
    <source>
        <strain evidence="4">CD08_7</strain>
    </source>
</reference>
<keyword evidence="3" id="KW-0966">Cell projection</keyword>
<keyword evidence="4" id="KW-1185">Reference proteome</keyword>
<organism evidence="2 4">
    <name type="scientific">Nesterenkonia jeotgali</name>
    <dbReference type="NCBI Taxonomy" id="317018"/>
    <lineage>
        <taxon>Bacteria</taxon>
        <taxon>Bacillati</taxon>
        <taxon>Actinomycetota</taxon>
        <taxon>Actinomycetes</taxon>
        <taxon>Micrococcales</taxon>
        <taxon>Micrococcaceae</taxon>
        <taxon>Nesterenkonia</taxon>
    </lineage>
</organism>
<dbReference type="STRING" id="317018.AVL63_10730"/>
<dbReference type="GO" id="GO:0005829">
    <property type="term" value="C:cytosol"/>
    <property type="evidence" value="ECO:0007669"/>
    <property type="project" value="TreeGrafter"/>
</dbReference>
<protein>
    <submittedName>
        <fullName evidence="3">MinD-like ATPase involved in chromosome partitioning or flagellar assembly</fullName>
    </submittedName>
</protein>
<dbReference type="InterPro" id="IPR027417">
    <property type="entry name" value="P-loop_NTPase"/>
</dbReference>
<dbReference type="Proteomes" id="UP000054023">
    <property type="component" value="Unassembled WGS sequence"/>
</dbReference>
<evidence type="ECO:0000313" key="5">
    <source>
        <dbReference type="Proteomes" id="UP000546252"/>
    </source>
</evidence>
<dbReference type="SUPFAM" id="SSF52540">
    <property type="entry name" value="P-loop containing nucleoside triphosphate hydrolases"/>
    <property type="match status" value="1"/>
</dbReference>
<dbReference type="GO" id="GO:0016887">
    <property type="term" value="F:ATP hydrolysis activity"/>
    <property type="evidence" value="ECO:0007669"/>
    <property type="project" value="TreeGrafter"/>
</dbReference>
<feature type="compositionally biased region" description="Pro residues" evidence="1">
    <location>
        <begin position="49"/>
        <end position="65"/>
    </location>
</feature>
<sequence>MPTPPPSPENGFPGAVPQTEQPTQAAEHRAGAELPAQFPAQFPDSAPLAPVPAVPAPTDPAPTDPAPAGFEDPAAPAQLRTRRRPWTQPEEEPEDAQRFSAFSRSARHGDPGYRRAWRAAARVVVNDAFPTDYAAAVDRCQHPVTTGRRIGIIGATGGTGKSTLAAAMGLLLSGVRVDHIAAVDLAGRPSGLLQRLPSEEQPAGVRSLAEVAAGRQEISLTDLRSHSAQLRSTLHRITLDDADPALRAEHVAGTFQVLSHTCAVSLIELPELSPELGTAGLSSVHALILAVGPSPAAVEATRSLLRKLQQELPETPVIPVIVDTRRARTAERRAAVHALKTHLRETGHPHTVHLLDADRHLGGGLRISLKRVGEQRRLQLAQLAAAALGAASAEPARLSPAQDPHPALAEDPR</sequence>
<evidence type="ECO:0000313" key="3">
    <source>
        <dbReference type="EMBL" id="MBA8922176.1"/>
    </source>
</evidence>
<keyword evidence="3" id="KW-0282">Flagellum</keyword>
<dbReference type="GO" id="GO:0051782">
    <property type="term" value="P:negative regulation of cell division"/>
    <property type="evidence" value="ECO:0007669"/>
    <property type="project" value="TreeGrafter"/>
</dbReference>
<dbReference type="OrthoDB" id="3425679at2"/>
<name>A0A0W8IIW3_9MICC</name>
<dbReference type="AlphaFoldDB" id="A0A0W8IIW3"/>
<dbReference type="Gene3D" id="3.40.50.300">
    <property type="entry name" value="P-loop containing nucleotide triphosphate hydrolases"/>
    <property type="match status" value="1"/>
</dbReference>
<dbReference type="GO" id="GO:0009898">
    <property type="term" value="C:cytoplasmic side of plasma membrane"/>
    <property type="evidence" value="ECO:0007669"/>
    <property type="project" value="TreeGrafter"/>
</dbReference>
<evidence type="ECO:0000313" key="4">
    <source>
        <dbReference type="Proteomes" id="UP000054023"/>
    </source>
</evidence>
<accession>A0A0W8IIW3</accession>
<dbReference type="GO" id="GO:0005524">
    <property type="term" value="F:ATP binding"/>
    <property type="evidence" value="ECO:0007669"/>
    <property type="project" value="TreeGrafter"/>
</dbReference>
<dbReference type="PANTHER" id="PTHR43384:SF14">
    <property type="entry name" value="ESX-1 SECRETION-ASSOCIATED PROTEIN ESPI"/>
    <property type="match status" value="1"/>
</dbReference>
<reference evidence="3 5" key="3">
    <citation type="submission" date="2020-08" db="EMBL/GenBank/DDBJ databases">
        <title>Sequencing the genomes of 1000 actinobacteria strains.</title>
        <authorList>
            <person name="Klenk H.-P."/>
        </authorList>
    </citation>
    <scope>NUCLEOTIDE SEQUENCE [LARGE SCALE GENOMIC DNA]</scope>
    <source>
        <strain evidence="3 5">DSM 19081</strain>
    </source>
</reference>
<dbReference type="EMBL" id="JACJIH010000001">
    <property type="protein sequence ID" value="MBA8922176.1"/>
    <property type="molecule type" value="Genomic_DNA"/>
</dbReference>
<evidence type="ECO:0000256" key="1">
    <source>
        <dbReference type="SAM" id="MobiDB-lite"/>
    </source>
</evidence>
<proteinExistence type="predicted"/>
<dbReference type="RefSeq" id="WP_058887835.1">
    <property type="nucleotide sequence ID" value="NZ_BAAAKT010000004.1"/>
</dbReference>
<reference evidence="2" key="2">
    <citation type="submission" date="2015-12" db="EMBL/GenBank/DDBJ databases">
        <authorList>
            <person name="Shamseldin A."/>
            <person name="Moawad H."/>
            <person name="Abd El-Rahim W.M."/>
            <person name="Sadowsky M.J."/>
        </authorList>
    </citation>
    <scope>NUCLEOTIDE SEQUENCE [LARGE SCALE GENOMIC DNA]</scope>
    <source>
        <strain evidence="2">CD08_7</strain>
    </source>
</reference>
<keyword evidence="3" id="KW-0969">Cilium</keyword>
<evidence type="ECO:0000313" key="2">
    <source>
        <dbReference type="EMBL" id="KUG59600.1"/>
    </source>
</evidence>
<gene>
    <name evidence="2" type="ORF">AVL63_10730</name>
    <name evidence="3" type="ORF">HNR24_002109</name>
</gene>
<dbReference type="EMBL" id="LQBM01000002">
    <property type="protein sequence ID" value="KUG59600.1"/>
    <property type="molecule type" value="Genomic_DNA"/>
</dbReference>
<feature type="region of interest" description="Disordered" evidence="1">
    <location>
        <begin position="391"/>
        <end position="413"/>
    </location>
</feature>
<dbReference type="PANTHER" id="PTHR43384">
    <property type="entry name" value="SEPTUM SITE-DETERMINING PROTEIN MIND HOMOLOG, CHLOROPLASTIC-RELATED"/>
    <property type="match status" value="1"/>
</dbReference>